<dbReference type="InterPro" id="IPR024311">
    <property type="entry name" value="Lipocalin-like"/>
</dbReference>
<dbReference type="RefSeq" id="WP_157304389.1">
    <property type="nucleotide sequence ID" value="NZ_WRXN01000001.1"/>
</dbReference>
<evidence type="ECO:0000313" key="3">
    <source>
        <dbReference type="EMBL" id="MVT07021.1"/>
    </source>
</evidence>
<evidence type="ECO:0000313" key="4">
    <source>
        <dbReference type="Proteomes" id="UP000461730"/>
    </source>
</evidence>
<dbReference type="Proteomes" id="UP000461730">
    <property type="component" value="Unassembled WGS sequence"/>
</dbReference>
<keyword evidence="1" id="KW-0732">Signal</keyword>
<gene>
    <name evidence="3" type="ORF">GO493_02020</name>
</gene>
<accession>A0A7K1TY38</accession>
<dbReference type="AlphaFoldDB" id="A0A7K1TY38"/>
<feature type="chain" id="PRO_5029752500" description="Lipocalin-like domain-containing protein" evidence="1">
    <location>
        <begin position="23"/>
        <end position="162"/>
    </location>
</feature>
<sequence>MKRCIVPAVIFLLVAAACQQPAERSATSAAEDSSLIDVDTVPSVVVDSVTTVKADTITYDESMLVGKWLQPVPGVEKEMQGFQLKKNGGITSINTYSLVYSKWKLMHDTLLLWSRTEGAKQKDSSLTIDTILIRALTDSSLILFPIKAAEGYTEEYRKVKKK</sequence>
<feature type="domain" description="Lipocalin-like" evidence="2">
    <location>
        <begin position="61"/>
        <end position="158"/>
    </location>
</feature>
<dbReference type="PROSITE" id="PS51257">
    <property type="entry name" value="PROKAR_LIPOPROTEIN"/>
    <property type="match status" value="1"/>
</dbReference>
<reference evidence="3 4" key="1">
    <citation type="submission" date="2019-12" db="EMBL/GenBank/DDBJ databases">
        <title>Chitinophaga sp. strain ysch24 (GDMCC 1.1355), whole genome shotgun sequence.</title>
        <authorList>
            <person name="Zhang X."/>
        </authorList>
    </citation>
    <scope>NUCLEOTIDE SEQUENCE [LARGE SCALE GENOMIC DNA]</scope>
    <source>
        <strain evidence="4">ysch24</strain>
    </source>
</reference>
<evidence type="ECO:0000259" key="2">
    <source>
        <dbReference type="Pfam" id="PF12702"/>
    </source>
</evidence>
<feature type="signal peptide" evidence="1">
    <location>
        <begin position="1"/>
        <end position="22"/>
    </location>
</feature>
<dbReference type="Gene3D" id="2.40.128.280">
    <property type="match status" value="1"/>
</dbReference>
<dbReference type="EMBL" id="WRXN01000001">
    <property type="protein sequence ID" value="MVT07021.1"/>
    <property type="molecule type" value="Genomic_DNA"/>
</dbReference>
<organism evidence="3 4">
    <name type="scientific">Chitinophaga tropicalis</name>
    <dbReference type="NCBI Taxonomy" id="2683588"/>
    <lineage>
        <taxon>Bacteria</taxon>
        <taxon>Pseudomonadati</taxon>
        <taxon>Bacteroidota</taxon>
        <taxon>Chitinophagia</taxon>
        <taxon>Chitinophagales</taxon>
        <taxon>Chitinophagaceae</taxon>
        <taxon>Chitinophaga</taxon>
    </lineage>
</organism>
<proteinExistence type="predicted"/>
<protein>
    <recommendedName>
        <fullName evidence="2">Lipocalin-like domain-containing protein</fullName>
    </recommendedName>
</protein>
<name>A0A7K1TY38_9BACT</name>
<keyword evidence="4" id="KW-1185">Reference proteome</keyword>
<evidence type="ECO:0000256" key="1">
    <source>
        <dbReference type="SAM" id="SignalP"/>
    </source>
</evidence>
<dbReference type="Pfam" id="PF12702">
    <property type="entry name" value="Lipocalin_3"/>
    <property type="match status" value="1"/>
</dbReference>
<comment type="caution">
    <text evidence="3">The sequence shown here is derived from an EMBL/GenBank/DDBJ whole genome shotgun (WGS) entry which is preliminary data.</text>
</comment>